<evidence type="ECO:0000256" key="1">
    <source>
        <dbReference type="SAM" id="Phobius"/>
    </source>
</evidence>
<dbReference type="VEuPathDB" id="FungiDB:SAPIO_CDS1905"/>
<dbReference type="GeneID" id="27720977"/>
<accession>A0A084GE07</accession>
<dbReference type="AlphaFoldDB" id="A0A084GE07"/>
<feature type="transmembrane region" description="Helical" evidence="1">
    <location>
        <begin position="124"/>
        <end position="147"/>
    </location>
</feature>
<feature type="transmembrane region" description="Helical" evidence="1">
    <location>
        <begin position="209"/>
        <end position="229"/>
    </location>
</feature>
<feature type="transmembrane region" description="Helical" evidence="1">
    <location>
        <begin position="86"/>
        <end position="112"/>
    </location>
</feature>
<feature type="transmembrane region" description="Helical" evidence="1">
    <location>
        <begin position="21"/>
        <end position="43"/>
    </location>
</feature>
<gene>
    <name evidence="2" type="ORF">SAPIO_CDS1905</name>
</gene>
<name>A0A084GE07_PSEDA</name>
<keyword evidence="3" id="KW-1185">Reference proteome</keyword>
<proteinExistence type="predicted"/>
<dbReference type="HOGENOM" id="CLU_970297_0_0_1"/>
<keyword evidence="1" id="KW-1133">Transmembrane helix</keyword>
<protein>
    <submittedName>
        <fullName evidence="2">Uncharacterized protein</fullName>
    </submittedName>
</protein>
<dbReference type="OrthoDB" id="10509278at2759"/>
<dbReference type="EMBL" id="JOWA01000077">
    <property type="protein sequence ID" value="KEZ45569.1"/>
    <property type="molecule type" value="Genomic_DNA"/>
</dbReference>
<sequence>MFIYICDNKHTTPRLFTRYPVSVWGLWFAVPLLAVACISEIALKLAAPRESMLDDYISESWVRFGPQEEIEPKMELWPSSITQQELVFQVVAAGIALFEAVMLAFFVARVVWRKPFNMPFKGRIALLIAMALSELLALTSMIFIFVLNHKSARFDEAYAFQEASRADKTFVYDKGTFTTEMWACSVKRMHTFDARFRGLPSQACRYEMAAKWLTVAIAALLLLVFELVFRDRVDGRGLFAVPRFGASARPGGAAPDGLNAAPATAIRSTEDDVVRLEPLSDTLLDSN</sequence>
<reference evidence="2 3" key="1">
    <citation type="journal article" date="2014" name="Genome Announc.">
        <title>Draft genome sequence of the pathogenic fungus Scedosporium apiospermum.</title>
        <authorList>
            <person name="Vandeputte P."/>
            <person name="Ghamrawi S."/>
            <person name="Rechenmann M."/>
            <person name="Iltis A."/>
            <person name="Giraud S."/>
            <person name="Fleury M."/>
            <person name="Thornton C."/>
            <person name="Delhaes L."/>
            <person name="Meyer W."/>
            <person name="Papon N."/>
            <person name="Bouchara J.P."/>
        </authorList>
    </citation>
    <scope>NUCLEOTIDE SEQUENCE [LARGE SCALE GENOMIC DNA]</scope>
    <source>
        <strain evidence="2 3">IHEM 14462</strain>
    </source>
</reference>
<dbReference type="KEGG" id="sapo:SAPIO_CDS1905"/>
<evidence type="ECO:0000313" key="2">
    <source>
        <dbReference type="EMBL" id="KEZ45569.1"/>
    </source>
</evidence>
<dbReference type="OMA" id="YISESWV"/>
<evidence type="ECO:0000313" key="3">
    <source>
        <dbReference type="Proteomes" id="UP000028545"/>
    </source>
</evidence>
<keyword evidence="1" id="KW-0812">Transmembrane</keyword>
<dbReference type="Proteomes" id="UP000028545">
    <property type="component" value="Unassembled WGS sequence"/>
</dbReference>
<organism evidence="2 3">
    <name type="scientific">Pseudallescheria apiosperma</name>
    <name type="common">Scedosporium apiospermum</name>
    <dbReference type="NCBI Taxonomy" id="563466"/>
    <lineage>
        <taxon>Eukaryota</taxon>
        <taxon>Fungi</taxon>
        <taxon>Dikarya</taxon>
        <taxon>Ascomycota</taxon>
        <taxon>Pezizomycotina</taxon>
        <taxon>Sordariomycetes</taxon>
        <taxon>Hypocreomycetidae</taxon>
        <taxon>Microascales</taxon>
        <taxon>Microascaceae</taxon>
        <taxon>Scedosporium</taxon>
    </lineage>
</organism>
<comment type="caution">
    <text evidence="2">The sequence shown here is derived from an EMBL/GenBank/DDBJ whole genome shotgun (WGS) entry which is preliminary data.</text>
</comment>
<keyword evidence="1" id="KW-0472">Membrane</keyword>
<dbReference type="RefSeq" id="XP_016645368.1">
    <property type="nucleotide sequence ID" value="XM_016785071.1"/>
</dbReference>